<dbReference type="Pfam" id="PF22039">
    <property type="entry name" value="HUTI_composite_bact"/>
    <property type="match status" value="1"/>
</dbReference>
<evidence type="ECO:0000256" key="1">
    <source>
        <dbReference type="ARBA" id="ARBA00022723"/>
    </source>
</evidence>
<dbReference type="AlphaFoldDB" id="X0PN02"/>
<dbReference type="InterPro" id="IPR017700">
    <property type="entry name" value="Aminohydrolase_SsnA"/>
</dbReference>
<dbReference type="InterPro" id="IPR032466">
    <property type="entry name" value="Metal_Hydrolase"/>
</dbReference>
<evidence type="ECO:0000259" key="4">
    <source>
        <dbReference type="Pfam" id="PF01979"/>
    </source>
</evidence>
<dbReference type="InterPro" id="IPR054418">
    <property type="entry name" value="MQNX/HUTI_composite_N"/>
</dbReference>
<dbReference type="Proteomes" id="UP000051236">
    <property type="component" value="Unassembled WGS sequence"/>
</dbReference>
<organism evidence="6 7">
    <name type="scientific">Agrilactobacillus composti DSM 18527 = JCM 14202</name>
    <dbReference type="NCBI Taxonomy" id="1423734"/>
    <lineage>
        <taxon>Bacteria</taxon>
        <taxon>Bacillati</taxon>
        <taxon>Bacillota</taxon>
        <taxon>Bacilli</taxon>
        <taxon>Lactobacillales</taxon>
        <taxon>Lactobacillaceae</taxon>
        <taxon>Agrilactobacillus</taxon>
    </lineage>
</organism>
<dbReference type="RefSeq" id="WP_035450593.1">
    <property type="nucleotide sequence ID" value="NZ_AZGA01000088.1"/>
</dbReference>
<dbReference type="CDD" id="cd01298">
    <property type="entry name" value="ATZ_TRZ_like"/>
    <property type="match status" value="1"/>
</dbReference>
<gene>
    <name evidence="6" type="ORF">FC83_GL001769</name>
</gene>
<feature type="domain" description="Amidohydrolase-related" evidence="4">
    <location>
        <begin position="56"/>
        <end position="412"/>
    </location>
</feature>
<dbReference type="PANTHER" id="PTHR43794">
    <property type="entry name" value="AMINOHYDROLASE SSNA-RELATED"/>
    <property type="match status" value="1"/>
</dbReference>
<dbReference type="OrthoDB" id="9797498at2"/>
<evidence type="ECO:0000313" key="6">
    <source>
        <dbReference type="EMBL" id="KRM30633.1"/>
    </source>
</evidence>
<dbReference type="SUPFAM" id="SSF51556">
    <property type="entry name" value="Metallo-dependent hydrolases"/>
    <property type="match status" value="1"/>
</dbReference>
<keyword evidence="1" id="KW-0479">Metal-binding</keyword>
<dbReference type="GO" id="GO:0016810">
    <property type="term" value="F:hydrolase activity, acting on carbon-nitrogen (but not peptide) bonds"/>
    <property type="evidence" value="ECO:0007669"/>
    <property type="project" value="InterPro"/>
</dbReference>
<sequence>MLLIGNGHLITRSAANPFISDGAVVIEGKTIKAVGTTKQLKEDYPQAEFIDAQGGIIMPGFVNMHNHIYSTFARGLAIKGYHPKDFSDILEGQWFRLDNELDNDMTKASGRVAYLDSIKNGVTTMFDHQASYGEVDGSLDALSEAADEMGVRTCLCYEVSDRNGADQMKAAVAENVRFIKAAAKRKDDMQHAMFGLHASFTLSDDTLAYCKANLPAGIGFHVHIAEGMADVYDSLKRTGQPVVNRLFEAGILGKQTLAGHCIHIGPAEMQILADTDTMVVTNPESNMGNAVGTPAAIKMLNDYHIMMGLGTDGFTNDITESYKFANLIHKDHLADPNAGWTEVPEMLFNNNPKMANRYFDTKLGVLEPDAAGDVIVLDYNAPTPITKDNYNMHILFGMNGGNVRDTIIAGTVRMKDYQVQGVDVAEVYADAQVQAQRLWHKIND</sequence>
<accession>X0PN02</accession>
<dbReference type="Gene3D" id="2.30.40.10">
    <property type="entry name" value="Urease, subunit C, domain 1"/>
    <property type="match status" value="1"/>
</dbReference>
<dbReference type="PANTHER" id="PTHR43794:SF11">
    <property type="entry name" value="AMIDOHYDROLASE-RELATED DOMAIN-CONTAINING PROTEIN"/>
    <property type="match status" value="1"/>
</dbReference>
<dbReference type="eggNOG" id="COG0402">
    <property type="taxonomic scope" value="Bacteria"/>
</dbReference>
<keyword evidence="7" id="KW-1185">Reference proteome</keyword>
<comment type="caution">
    <text evidence="6">The sequence shown here is derived from an EMBL/GenBank/DDBJ whole genome shotgun (WGS) entry which is preliminary data.</text>
</comment>
<dbReference type="PATRIC" id="fig|1423734.3.peg.1788"/>
<proteinExistence type="predicted"/>
<dbReference type="GO" id="GO:0046872">
    <property type="term" value="F:metal ion binding"/>
    <property type="evidence" value="ECO:0007669"/>
    <property type="project" value="UniProtKB-KW"/>
</dbReference>
<feature type="domain" description="Aminodeoxyfutalosine deaminase/Imidazolonepropionase-like composite" evidence="5">
    <location>
        <begin position="22"/>
        <end position="47"/>
    </location>
</feature>
<keyword evidence="3" id="KW-0862">Zinc</keyword>
<dbReference type="Gene3D" id="3.20.20.140">
    <property type="entry name" value="Metal-dependent hydrolases"/>
    <property type="match status" value="1"/>
</dbReference>
<protein>
    <submittedName>
        <fullName evidence="6">Chlorohydrolase aminohydrolase</fullName>
    </submittedName>
</protein>
<dbReference type="InterPro" id="IPR050287">
    <property type="entry name" value="MTA/SAH_deaminase"/>
</dbReference>
<evidence type="ECO:0000313" key="7">
    <source>
        <dbReference type="Proteomes" id="UP000051236"/>
    </source>
</evidence>
<dbReference type="NCBIfam" id="TIGR03314">
    <property type="entry name" value="Se_ssnA"/>
    <property type="match status" value="1"/>
</dbReference>
<evidence type="ECO:0000256" key="2">
    <source>
        <dbReference type="ARBA" id="ARBA00022801"/>
    </source>
</evidence>
<reference evidence="6 7" key="1">
    <citation type="journal article" date="2015" name="Genome Announc.">
        <title>Expanding the biotechnology potential of lactobacilli through comparative genomics of 213 strains and associated genera.</title>
        <authorList>
            <person name="Sun Z."/>
            <person name="Harris H.M."/>
            <person name="McCann A."/>
            <person name="Guo C."/>
            <person name="Argimon S."/>
            <person name="Zhang W."/>
            <person name="Yang X."/>
            <person name="Jeffery I.B."/>
            <person name="Cooney J.C."/>
            <person name="Kagawa T.F."/>
            <person name="Liu W."/>
            <person name="Song Y."/>
            <person name="Salvetti E."/>
            <person name="Wrobel A."/>
            <person name="Rasinkangas P."/>
            <person name="Parkhill J."/>
            <person name="Rea M.C."/>
            <person name="O'Sullivan O."/>
            <person name="Ritari J."/>
            <person name="Douillard F.P."/>
            <person name="Paul Ross R."/>
            <person name="Yang R."/>
            <person name="Briner A.E."/>
            <person name="Felis G.E."/>
            <person name="de Vos W.M."/>
            <person name="Barrangou R."/>
            <person name="Klaenhammer T.R."/>
            <person name="Caufield P.W."/>
            <person name="Cui Y."/>
            <person name="Zhang H."/>
            <person name="O'Toole P.W."/>
        </authorList>
    </citation>
    <scope>NUCLEOTIDE SEQUENCE [LARGE SCALE GENOMIC DNA]</scope>
    <source>
        <strain evidence="6 7">DSM 18527</strain>
    </source>
</reference>
<name>X0PN02_9LACO</name>
<dbReference type="EMBL" id="AZGA01000088">
    <property type="protein sequence ID" value="KRM30633.1"/>
    <property type="molecule type" value="Genomic_DNA"/>
</dbReference>
<dbReference type="STRING" id="1423734.FC83_GL001769"/>
<dbReference type="InterPro" id="IPR006680">
    <property type="entry name" value="Amidohydro-rel"/>
</dbReference>
<keyword evidence="2 6" id="KW-0378">Hydrolase</keyword>
<evidence type="ECO:0000256" key="3">
    <source>
        <dbReference type="ARBA" id="ARBA00022833"/>
    </source>
</evidence>
<dbReference type="SUPFAM" id="SSF51338">
    <property type="entry name" value="Composite domain of metallo-dependent hydrolases"/>
    <property type="match status" value="1"/>
</dbReference>
<evidence type="ECO:0000259" key="5">
    <source>
        <dbReference type="Pfam" id="PF22039"/>
    </source>
</evidence>
<dbReference type="InterPro" id="IPR011059">
    <property type="entry name" value="Metal-dep_hydrolase_composite"/>
</dbReference>
<dbReference type="NCBIfam" id="NF005540">
    <property type="entry name" value="PRK07203.1"/>
    <property type="match status" value="1"/>
</dbReference>
<dbReference type="Pfam" id="PF01979">
    <property type="entry name" value="Amidohydro_1"/>
    <property type="match status" value="1"/>
</dbReference>